<name>A0A9N8I0D7_9STRA</name>
<protein>
    <submittedName>
        <fullName evidence="1">Uncharacterized protein</fullName>
    </submittedName>
</protein>
<dbReference type="Proteomes" id="UP001153069">
    <property type="component" value="Unassembled WGS sequence"/>
</dbReference>
<dbReference type="AlphaFoldDB" id="A0A9N8I0D7"/>
<evidence type="ECO:0000313" key="1">
    <source>
        <dbReference type="EMBL" id="CAB9529843.1"/>
    </source>
</evidence>
<proteinExistence type="predicted"/>
<accession>A0A9N8I0D7</accession>
<gene>
    <name evidence="1" type="ORF">SEMRO_2644_G333520.1</name>
</gene>
<keyword evidence="2" id="KW-1185">Reference proteome</keyword>
<organism evidence="1 2">
    <name type="scientific">Seminavis robusta</name>
    <dbReference type="NCBI Taxonomy" id="568900"/>
    <lineage>
        <taxon>Eukaryota</taxon>
        <taxon>Sar</taxon>
        <taxon>Stramenopiles</taxon>
        <taxon>Ochrophyta</taxon>
        <taxon>Bacillariophyta</taxon>
        <taxon>Bacillariophyceae</taxon>
        <taxon>Bacillariophycidae</taxon>
        <taxon>Naviculales</taxon>
        <taxon>Naviculaceae</taxon>
        <taxon>Seminavis</taxon>
    </lineage>
</organism>
<sequence>MTSLHQQKDTTAIFYEAARCNTYGVHFLSCNNRERAHHNFKLAFRMLSQLMHDFERQGPGSRESYSELARPLALTAKAVPCSEQDSKTRCFFRYNHGLIFAPPSTRPTHQHVALAVSAAIFNTALTYHQLPGSHHLENAFSLYHNILEIIQEVGGTMRQGPAQDHETMQILRALVLNNITHILVTRHQVDKARRGLEHLGLLSPFLRKLQQEQELNSARTPYMMMLGDQIMAELRLNLVVSGIPTTAVAA</sequence>
<comment type="caution">
    <text evidence="1">The sequence shown here is derived from an EMBL/GenBank/DDBJ whole genome shotgun (WGS) entry which is preliminary data.</text>
</comment>
<reference evidence="1" key="1">
    <citation type="submission" date="2020-06" db="EMBL/GenBank/DDBJ databases">
        <authorList>
            <consortium name="Plant Systems Biology data submission"/>
        </authorList>
    </citation>
    <scope>NUCLEOTIDE SEQUENCE</scope>
    <source>
        <strain evidence="1">D6</strain>
    </source>
</reference>
<dbReference type="EMBL" id="CAICTM010002642">
    <property type="protein sequence ID" value="CAB9529843.1"/>
    <property type="molecule type" value="Genomic_DNA"/>
</dbReference>
<evidence type="ECO:0000313" key="2">
    <source>
        <dbReference type="Proteomes" id="UP001153069"/>
    </source>
</evidence>